<name>A0AB39KSC5_9CAUL</name>
<evidence type="ECO:0000313" key="7">
    <source>
        <dbReference type="EMBL" id="XDO96549.1"/>
    </source>
</evidence>
<evidence type="ECO:0000256" key="1">
    <source>
        <dbReference type="ARBA" id="ARBA00010982"/>
    </source>
</evidence>
<feature type="domain" description="Thiolase C-terminal" evidence="6">
    <location>
        <begin position="289"/>
        <end position="347"/>
    </location>
</feature>
<dbReference type="InterPro" id="IPR040771">
    <property type="entry name" value="TLP1_add_C"/>
</dbReference>
<dbReference type="InterPro" id="IPR016039">
    <property type="entry name" value="Thiolase-like"/>
</dbReference>
<feature type="region of interest" description="Disordered" evidence="4">
    <location>
        <begin position="494"/>
        <end position="513"/>
    </location>
</feature>
<feature type="domain" description="Thiolase-like protein type 1 additional C-terminal" evidence="5">
    <location>
        <begin position="424"/>
        <end position="500"/>
    </location>
</feature>
<evidence type="ECO:0000256" key="4">
    <source>
        <dbReference type="SAM" id="MobiDB-lite"/>
    </source>
</evidence>
<evidence type="ECO:0000256" key="2">
    <source>
        <dbReference type="ARBA" id="ARBA00022679"/>
    </source>
</evidence>
<organism evidence="7">
    <name type="scientific">Caulobacter sp. 73W</name>
    <dbReference type="NCBI Taxonomy" id="3161137"/>
    <lineage>
        <taxon>Bacteria</taxon>
        <taxon>Pseudomonadati</taxon>
        <taxon>Pseudomonadota</taxon>
        <taxon>Alphaproteobacteria</taxon>
        <taxon>Caulobacterales</taxon>
        <taxon>Caulobacteraceae</taxon>
        <taxon>Caulobacter</taxon>
    </lineage>
</organism>
<dbReference type="EMBL" id="CP158375">
    <property type="protein sequence ID" value="XDO96549.1"/>
    <property type="molecule type" value="Genomic_DNA"/>
</dbReference>
<evidence type="ECO:0000259" key="6">
    <source>
        <dbReference type="Pfam" id="PF22691"/>
    </source>
</evidence>
<dbReference type="PANTHER" id="PTHR18919:SF139">
    <property type="entry name" value="THIOLASE-LIKE PROTEIN TYPE 1 ADDITIONAL C-TERMINAL DOMAIN-CONTAINING PROTEIN"/>
    <property type="match status" value="1"/>
</dbReference>
<accession>A0AB39KSC5</accession>
<dbReference type="Gene3D" id="2.40.50.840">
    <property type="match status" value="1"/>
</dbReference>
<proteinExistence type="inferred from homology"/>
<dbReference type="Pfam" id="PF18313">
    <property type="entry name" value="TLP1_add_C"/>
    <property type="match status" value="1"/>
</dbReference>
<evidence type="ECO:0000256" key="3">
    <source>
        <dbReference type="ARBA" id="ARBA00023315"/>
    </source>
</evidence>
<keyword evidence="3" id="KW-0012">Acyltransferase</keyword>
<dbReference type="AlphaFoldDB" id="A0AB39KSC5"/>
<dbReference type="Gene3D" id="3.40.47.10">
    <property type="match status" value="1"/>
</dbReference>
<dbReference type="NCBIfam" id="NF006104">
    <property type="entry name" value="PRK08257.1-3"/>
    <property type="match status" value="1"/>
</dbReference>
<reference evidence="7" key="1">
    <citation type="submission" date="2024-06" db="EMBL/GenBank/DDBJ databases">
        <title>Caulobacter inopinatus, sp. nov.</title>
        <authorList>
            <person name="Donachie S.P."/>
        </authorList>
    </citation>
    <scope>NUCLEOTIDE SEQUENCE</scope>
    <source>
        <strain evidence="7">73W</strain>
    </source>
</reference>
<sequence length="513" mass="54947">MLEDTPVLIGSGQFTHRGSAADSPSPLELLKIAAKSAASDAGLSEADLAGIDALAVVGFSIDAPGGLSRLPVPRLLNPPASLARALGAAPAVHMYTYTGGNTPQMLVNQFAERISRGEVELGLVAGAEFLGSLMKRLKGGLGFGPDWSDDVAEAPNMVGDPRPGATEHEEAHGLAFPTNTYPLFENALRARDGRSIPEHQQRIGELFAPFTRVAAGNPNAWFPVERSAEELMTVTPANRLVGFPYPKYVNSILEVDQSAAVLIASVRKARELGVPEDRWVFLHGCADAADLWNLLDRQDYHSSPAIRLTGERALGMAGIDLADIDLFDIYSCFPSAVQIAAEELGLSINDPRGLTVTGGLPYFGGPGNNYAMHGIAEMMSRLRARPGAYGLCTANGWHLTKQSVGVYSTRPVEGAWKREDPKVIQAQVDALPHPPVVERPQGRAAIETYTVIHSREGYRMGIVIGRDEKGRRFVANTPEDEATLRGLEAVESVGRSGTVGPHPDGVRNLFVPD</sequence>
<dbReference type="InterPro" id="IPR055140">
    <property type="entry name" value="Thiolase_C_2"/>
</dbReference>
<dbReference type="RefSeq" id="WP_369059391.1">
    <property type="nucleotide sequence ID" value="NZ_CP158375.1"/>
</dbReference>
<protein>
    <submittedName>
        <fullName evidence="7">Acetyl-CoA acetyltransferase</fullName>
    </submittedName>
</protein>
<comment type="similarity">
    <text evidence="1">Belongs to the thiolase-like superfamily. Thiolase family.</text>
</comment>
<keyword evidence="2" id="KW-0808">Transferase</keyword>
<evidence type="ECO:0000259" key="5">
    <source>
        <dbReference type="Pfam" id="PF18313"/>
    </source>
</evidence>
<dbReference type="SUPFAM" id="SSF53901">
    <property type="entry name" value="Thiolase-like"/>
    <property type="match status" value="2"/>
</dbReference>
<gene>
    <name evidence="7" type="ORF">ABOZ73_17550</name>
</gene>
<dbReference type="PANTHER" id="PTHR18919">
    <property type="entry name" value="ACETYL-COA C-ACYLTRANSFERASE"/>
    <property type="match status" value="1"/>
</dbReference>
<dbReference type="GO" id="GO:0016746">
    <property type="term" value="F:acyltransferase activity"/>
    <property type="evidence" value="ECO:0007669"/>
    <property type="project" value="UniProtKB-KW"/>
</dbReference>
<dbReference type="CDD" id="cd00829">
    <property type="entry name" value="SCP-x_thiolase"/>
    <property type="match status" value="1"/>
</dbReference>
<dbReference type="Pfam" id="PF22691">
    <property type="entry name" value="Thiolase_C_1"/>
    <property type="match status" value="1"/>
</dbReference>